<dbReference type="InterPro" id="IPR035974">
    <property type="entry name" value="Rap/Ran-GAP_sf"/>
</dbReference>
<name>A0A9P6PQV6_9FUNG</name>
<dbReference type="Pfam" id="PF02145">
    <property type="entry name" value="Rap_GAP"/>
    <property type="match status" value="1"/>
</dbReference>
<dbReference type="Gene3D" id="3.40.50.11210">
    <property type="entry name" value="Rap/Ran-GAP"/>
    <property type="match status" value="1"/>
</dbReference>
<dbReference type="PROSITE" id="PS50085">
    <property type="entry name" value="RAPGAP"/>
    <property type="match status" value="1"/>
</dbReference>
<keyword evidence="5" id="KW-1185">Reference proteome</keyword>
<feature type="domain" description="Rap-GAP" evidence="3">
    <location>
        <begin position="1456"/>
        <end position="1675"/>
    </location>
</feature>
<feature type="region of interest" description="Disordered" evidence="2">
    <location>
        <begin position="433"/>
        <end position="462"/>
    </location>
</feature>
<feature type="region of interest" description="Disordered" evidence="2">
    <location>
        <begin position="59"/>
        <end position="96"/>
    </location>
</feature>
<feature type="compositionally biased region" description="Basic residues" evidence="2">
    <location>
        <begin position="127"/>
        <end position="136"/>
    </location>
</feature>
<evidence type="ECO:0000259" key="3">
    <source>
        <dbReference type="PROSITE" id="PS50085"/>
    </source>
</evidence>
<dbReference type="InterPro" id="IPR050989">
    <property type="entry name" value="Rap1_Ran_GAP"/>
</dbReference>
<evidence type="ECO:0000313" key="4">
    <source>
        <dbReference type="EMBL" id="KAG0252167.1"/>
    </source>
</evidence>
<dbReference type="GO" id="GO:0051056">
    <property type="term" value="P:regulation of small GTPase mediated signal transduction"/>
    <property type="evidence" value="ECO:0007669"/>
    <property type="project" value="InterPro"/>
</dbReference>
<dbReference type="Gene3D" id="3.30.1120.160">
    <property type="match status" value="1"/>
</dbReference>
<feature type="compositionally biased region" description="Low complexity" evidence="2">
    <location>
        <begin position="185"/>
        <end position="194"/>
    </location>
</feature>
<feature type="region of interest" description="Disordered" evidence="2">
    <location>
        <begin position="1684"/>
        <end position="1727"/>
    </location>
</feature>
<dbReference type="Proteomes" id="UP000726737">
    <property type="component" value="Unassembled WGS sequence"/>
</dbReference>
<dbReference type="EMBL" id="JAAAJA010000540">
    <property type="protein sequence ID" value="KAG0252167.1"/>
    <property type="molecule type" value="Genomic_DNA"/>
</dbReference>
<feature type="non-terminal residue" evidence="4">
    <location>
        <position position="1930"/>
    </location>
</feature>
<feature type="compositionally biased region" description="Polar residues" evidence="2">
    <location>
        <begin position="1701"/>
        <end position="1727"/>
    </location>
</feature>
<feature type="region of interest" description="Disordered" evidence="2">
    <location>
        <begin position="110"/>
        <end position="194"/>
    </location>
</feature>
<feature type="region of interest" description="Disordered" evidence="2">
    <location>
        <begin position="905"/>
        <end position="925"/>
    </location>
</feature>
<feature type="region of interest" description="Disordered" evidence="2">
    <location>
        <begin position="792"/>
        <end position="844"/>
    </location>
</feature>
<feature type="compositionally biased region" description="Polar residues" evidence="2">
    <location>
        <begin position="265"/>
        <end position="283"/>
    </location>
</feature>
<dbReference type="OrthoDB" id="2499658at2759"/>
<evidence type="ECO:0000256" key="2">
    <source>
        <dbReference type="SAM" id="MobiDB-lite"/>
    </source>
</evidence>
<accession>A0A9P6PQV6</accession>
<dbReference type="GO" id="GO:0005737">
    <property type="term" value="C:cytoplasm"/>
    <property type="evidence" value="ECO:0007669"/>
    <property type="project" value="TreeGrafter"/>
</dbReference>
<dbReference type="SUPFAM" id="SSF111347">
    <property type="entry name" value="Rap/Ran-GAP"/>
    <property type="match status" value="1"/>
</dbReference>
<feature type="compositionally biased region" description="Polar residues" evidence="2">
    <location>
        <begin position="1282"/>
        <end position="1294"/>
    </location>
</feature>
<feature type="region of interest" description="Disordered" evidence="2">
    <location>
        <begin position="1062"/>
        <end position="1088"/>
    </location>
</feature>
<gene>
    <name evidence="4" type="primary">RAPGAP1</name>
    <name evidence="4" type="ORF">BG011_007174</name>
</gene>
<feature type="region of interest" description="Disordered" evidence="2">
    <location>
        <begin position="1897"/>
        <end position="1930"/>
    </location>
</feature>
<feature type="region of interest" description="Disordered" evidence="2">
    <location>
        <begin position="302"/>
        <end position="351"/>
    </location>
</feature>
<feature type="compositionally biased region" description="Basic and acidic residues" evidence="2">
    <location>
        <begin position="79"/>
        <end position="88"/>
    </location>
</feature>
<dbReference type="InterPro" id="IPR000331">
    <property type="entry name" value="Rap/Ran_GAP_dom"/>
</dbReference>
<feature type="region of interest" description="Disordered" evidence="2">
    <location>
        <begin position="256"/>
        <end position="283"/>
    </location>
</feature>
<proteinExistence type="predicted"/>
<comment type="caution">
    <text evidence="4">The sequence shown here is derived from an EMBL/GenBank/DDBJ whole genome shotgun (WGS) entry which is preliminary data.</text>
</comment>
<dbReference type="GO" id="GO:0005096">
    <property type="term" value="F:GTPase activator activity"/>
    <property type="evidence" value="ECO:0007669"/>
    <property type="project" value="UniProtKB-KW"/>
</dbReference>
<feature type="region of interest" description="Disordered" evidence="2">
    <location>
        <begin position="510"/>
        <end position="531"/>
    </location>
</feature>
<keyword evidence="1" id="KW-0343">GTPase activation</keyword>
<feature type="compositionally biased region" description="Polar residues" evidence="2">
    <location>
        <begin position="448"/>
        <end position="458"/>
    </location>
</feature>
<feature type="compositionally biased region" description="Polar residues" evidence="2">
    <location>
        <begin position="1068"/>
        <end position="1088"/>
    </location>
</feature>
<evidence type="ECO:0000256" key="1">
    <source>
        <dbReference type="ARBA" id="ARBA00022468"/>
    </source>
</evidence>
<sequence>MLGEMIPNSISDIMETSQELHPLNHDEKKPEMLNGAIHERLDVDNHFGVQDSTVNMDRQLSDIPSSPKDAPSATVVANSEHDETRPDFHNQLVPNSIDISTSSSSIASHASTVTSATNPNSDIKSKSFSRRGKLSRFKLPSLSMGSIHRNSKNNSSSYERDLTATINNSKRASLSTSMTTPALHSSSKQSSSFIQGSGSVSTLASVNTMGMMPTLGPSTPGSSSHSSISSNYSVLNANMKRATNKKTRLALSTFLDDQSHPPRHSSATLGTDMSGTNTVSGNASPLVPRSVLISRQLAEKQLQHHSTKNVGKGLFGSERFTSSTSSSHGQGNGQSGDFKSGLLKPTSRRTVSVSHISSKSIFGVDGSKTADARIDNRCEGESGTPIQGRAATSLDLEADEIRAMEENQAPVNEGGDRIIGKYLFGNELRHMSFGQADSKQGSEKENSKLGSGSYSRQAKVSKVRMQPRMLMGWTLKNDTVEDKQSQNVQNVNQVLVSSFMIQASSSAMVTPSRLHPPARTHPIVDPGSQDETTTLATATSSASEVLDQMSFSGSPLETVSAVASVSKPKPLSPAAVMALAAKNSQKHDMTPSRSLSSTPPPQPRTVSLSSLAPVASAVKSKFSIMGGSQSNMPSASTASVATSTTTTFQNPSIPQLEPRSPVSDYTRMINYKRQRSMSLQDVDLLTADQFIALMPDDSSPKRRFSSEETLNGNAWCLNHKNKRTPMLDPPTALRSLLCMLKIKCDRVLKHLNIAPAPVSSEAEFHLKDDSTQANIGETIQIVVRVEDVQETTSSEDASLDAADKINPNKRTDTGRNDNGDSSRNRMCGPDSETGTDLESDTEKMDEKLNRAETVRIHFEEVEHVIARMIELIFKYVCTDQLSILLKETDRISYLAQEMCRVEMERSRHGAEQQAAEPKDQHITSKVLGAPASANKTASKISDDGTSEVLKVVSKDRIRHRRNRNHHIHLYQHWQVGSEHGGSGLENGMTNEKRLEIIKRHMFVVPTSGCRIEGCNNLKKIEKALRLDHSLVRPKPTSSVETGPLQSSLLSRAAMVQDESDIGYDRSSTKSLGTTNEVHSYGGDTSTAPRTTLEWSVSPSFGGEPKSHARTLLESRAVWSAIQDHADKGASSFATAMPVMNSVPVVVGGGIGGIGATGACAGIGTPRADMSMFGEYSKEHMGHEAYYYRNWFLGKEHRTFVGRVEGLGMVIISIIKDMVVPTDTTPSPPIRLNTGSIPGNSNSNNISYYCPTKNTYPFETQLSYVNGGTATSEGLSRPELAHSSHSQYPSRVSQNGLGGPSLLGSNRTSAEAMRVILSASAAVVPGAGSSIGNHVSNTFGSGPNAGVTGGTHTAPISTMTSSKSAMAAHQVTHHSVGNNNPNTPSRWQYRCILRQKDVDSIRITLPEPEHSPLNNLTRRVGKTQWKSILQSIHPAITQQVASKLKKVQSNQHFEKELAKFDETMLRFNYKFGVLLVHPGQSREEDWFGNQMTSSPSFQEFLESGALGQKVALKGFKRFSAGLDTRCEAGEYSYYDTWGEGFEIMYHVSTLLPFNTGDRQQIQRKRHIGNDIVCIVFVDGDQPFIPNAIKSQFLHIFVVIHQISLPDGTRGYSAAIACDEQVPEFGPPLPDPPIFRNPQELRAFLLCKMINGENAAYKAPRLIKPHQRARSGMLENLVAKANTLTKDKDADKRSSKHQKVSIAVTTSTAPSPFSPAVSLSSTIGPESTSTPENAYNAGFHQSHQQEYPGHQRGCQYYRHHHLSHQHGEHRCQTQREHQCPLENARQYTFPASPVVVPPVNFSDECPYPRTFNGQKVNTISGHRVGSRNSIAVLNSETSISSFKARRRSSIADSSKLESMFKMATREAKDAGSYEAWTGGQPSPSSSFCRSQECCRKDMGHTENLVSPETQVPSAVLPTPSTETESPRIDSTV</sequence>
<dbReference type="PANTHER" id="PTHR15711:SF22">
    <property type="entry name" value="RAP-GAP DOMAIN-CONTAINING PROTEIN"/>
    <property type="match status" value="1"/>
</dbReference>
<reference evidence="4" key="1">
    <citation type="journal article" date="2020" name="Fungal Divers.">
        <title>Resolving the Mortierellaceae phylogeny through synthesis of multi-gene phylogenetics and phylogenomics.</title>
        <authorList>
            <person name="Vandepol N."/>
            <person name="Liber J."/>
            <person name="Desiro A."/>
            <person name="Na H."/>
            <person name="Kennedy M."/>
            <person name="Barry K."/>
            <person name="Grigoriev I.V."/>
            <person name="Miller A.N."/>
            <person name="O'Donnell K."/>
            <person name="Stajich J.E."/>
            <person name="Bonito G."/>
        </authorList>
    </citation>
    <scope>NUCLEOTIDE SEQUENCE</scope>
    <source>
        <strain evidence="4">KOD948</strain>
    </source>
</reference>
<feature type="region of interest" description="Disordered" evidence="2">
    <location>
        <begin position="1268"/>
        <end position="1300"/>
    </location>
</feature>
<dbReference type="PANTHER" id="PTHR15711">
    <property type="entry name" value="RAP GTPASE-ACTIVATING PROTEIN"/>
    <property type="match status" value="1"/>
</dbReference>
<feature type="compositionally biased region" description="Basic and acidic residues" evidence="2">
    <location>
        <begin position="905"/>
        <end position="922"/>
    </location>
</feature>
<feature type="compositionally biased region" description="Low complexity" evidence="2">
    <location>
        <begin position="315"/>
        <end position="329"/>
    </location>
</feature>
<feature type="region of interest" description="Disordered" evidence="2">
    <location>
        <begin position="582"/>
        <end position="608"/>
    </location>
</feature>
<feature type="compositionally biased region" description="Basic and acidic residues" evidence="2">
    <location>
        <begin position="809"/>
        <end position="823"/>
    </location>
</feature>
<protein>
    <submittedName>
        <fullName evidence="4">Rap/ran-GAP protein</fullName>
    </submittedName>
</protein>
<evidence type="ECO:0000313" key="5">
    <source>
        <dbReference type="Proteomes" id="UP000726737"/>
    </source>
</evidence>
<feature type="compositionally biased region" description="Polar residues" evidence="2">
    <location>
        <begin position="1901"/>
        <end position="1930"/>
    </location>
</feature>
<organism evidence="4 5">
    <name type="scientific">Mortierella polycephala</name>
    <dbReference type="NCBI Taxonomy" id="41804"/>
    <lineage>
        <taxon>Eukaryota</taxon>
        <taxon>Fungi</taxon>
        <taxon>Fungi incertae sedis</taxon>
        <taxon>Mucoromycota</taxon>
        <taxon>Mortierellomycotina</taxon>
        <taxon>Mortierellomycetes</taxon>
        <taxon>Mortierellales</taxon>
        <taxon>Mortierellaceae</taxon>
        <taxon>Mortierella</taxon>
    </lineage>
</organism>
<feature type="compositionally biased region" description="Polar residues" evidence="2">
    <location>
        <begin position="164"/>
        <end position="184"/>
    </location>
</feature>